<dbReference type="Pfam" id="PF02683">
    <property type="entry name" value="DsbD_TM"/>
    <property type="match status" value="1"/>
</dbReference>
<evidence type="ECO:0000313" key="9">
    <source>
        <dbReference type="EMBL" id="ABK18562.1"/>
    </source>
</evidence>
<dbReference type="eggNOG" id="COG4232">
    <property type="taxonomic scope" value="Bacteria"/>
</dbReference>
<evidence type="ECO:0000256" key="3">
    <source>
        <dbReference type="ARBA" id="ARBA00022692"/>
    </source>
</evidence>
<accession>A0LMB0</accession>
<dbReference type="InterPro" id="IPR036249">
    <property type="entry name" value="Thioredoxin-like_sf"/>
</dbReference>
<comment type="subcellular location">
    <subcellularLocation>
        <location evidence="1">Cell membrane</location>
        <topology evidence="1">Multi-pass membrane protein</topology>
    </subcellularLocation>
</comment>
<feature type="transmembrane region" description="Helical" evidence="7">
    <location>
        <begin position="96"/>
        <end position="121"/>
    </location>
</feature>
<feature type="transmembrane region" description="Helical" evidence="7">
    <location>
        <begin position="50"/>
        <end position="75"/>
    </location>
</feature>
<dbReference type="GO" id="GO:0017004">
    <property type="term" value="P:cytochrome complex assembly"/>
    <property type="evidence" value="ECO:0007669"/>
    <property type="project" value="UniProtKB-KW"/>
</dbReference>
<feature type="transmembrane region" description="Helical" evidence="7">
    <location>
        <begin position="176"/>
        <end position="202"/>
    </location>
</feature>
<feature type="domain" description="Thioredoxin" evidence="8">
    <location>
        <begin position="314"/>
        <end position="446"/>
    </location>
</feature>
<dbReference type="InParanoid" id="A0LMB0"/>
<keyword evidence="6 7" id="KW-0472">Membrane</keyword>
<evidence type="ECO:0000256" key="4">
    <source>
        <dbReference type="ARBA" id="ARBA00022748"/>
    </source>
</evidence>
<proteinExistence type="predicted"/>
<dbReference type="GO" id="GO:0015035">
    <property type="term" value="F:protein-disulfide reductase activity"/>
    <property type="evidence" value="ECO:0007669"/>
    <property type="project" value="TreeGrafter"/>
</dbReference>
<dbReference type="GO" id="GO:0005886">
    <property type="term" value="C:plasma membrane"/>
    <property type="evidence" value="ECO:0007669"/>
    <property type="project" value="UniProtKB-SubCell"/>
</dbReference>
<feature type="transmembrane region" description="Helical" evidence="7">
    <location>
        <begin position="247"/>
        <end position="264"/>
    </location>
</feature>
<dbReference type="RefSeq" id="WP_011699727.1">
    <property type="nucleotide sequence ID" value="NC_008554.1"/>
</dbReference>
<keyword evidence="5 7" id="KW-1133">Transmembrane helix</keyword>
<evidence type="ECO:0000256" key="7">
    <source>
        <dbReference type="SAM" id="Phobius"/>
    </source>
</evidence>
<dbReference type="STRING" id="335543.Sfum_2885"/>
<dbReference type="OrthoDB" id="9811036at2"/>
<dbReference type="PANTHER" id="PTHR32234:SF0">
    <property type="entry name" value="THIOL:DISULFIDE INTERCHANGE PROTEIN DSBD"/>
    <property type="match status" value="1"/>
</dbReference>
<protein>
    <submittedName>
        <fullName evidence="9">Cytochrome c biogenesis protein, transmembrane region</fullName>
    </submittedName>
</protein>
<dbReference type="AlphaFoldDB" id="A0LMB0"/>
<evidence type="ECO:0000256" key="1">
    <source>
        <dbReference type="ARBA" id="ARBA00004651"/>
    </source>
</evidence>
<dbReference type="Pfam" id="PF13899">
    <property type="entry name" value="Thioredoxin_7"/>
    <property type="match status" value="1"/>
</dbReference>
<keyword evidence="4" id="KW-0201">Cytochrome c-type biogenesis</keyword>
<dbReference type="Proteomes" id="UP000001784">
    <property type="component" value="Chromosome"/>
</dbReference>
<name>A0LMB0_SYNFM</name>
<reference evidence="9 10" key="1">
    <citation type="submission" date="2006-10" db="EMBL/GenBank/DDBJ databases">
        <title>Complete sequence of Syntrophobacter fumaroxidans MPOB.</title>
        <authorList>
            <consortium name="US DOE Joint Genome Institute"/>
            <person name="Copeland A."/>
            <person name="Lucas S."/>
            <person name="Lapidus A."/>
            <person name="Barry K."/>
            <person name="Detter J.C."/>
            <person name="Glavina del Rio T."/>
            <person name="Hammon N."/>
            <person name="Israni S."/>
            <person name="Pitluck S."/>
            <person name="Goltsman E.G."/>
            <person name="Martinez M."/>
            <person name="Schmutz J."/>
            <person name="Larimer F."/>
            <person name="Land M."/>
            <person name="Hauser L."/>
            <person name="Kyrpides N."/>
            <person name="Kim E."/>
            <person name="Boone D.R."/>
            <person name="Brockman F."/>
            <person name="Culley D."/>
            <person name="Ferry J."/>
            <person name="Gunsalus R."/>
            <person name="McInerney M.J."/>
            <person name="Morrison M."/>
            <person name="Plugge C."/>
            <person name="Rohlin L."/>
            <person name="Scholten J."/>
            <person name="Sieber J."/>
            <person name="Stams A.J.M."/>
            <person name="Worm P."/>
            <person name="Henstra A.M."/>
            <person name="Richardson P."/>
        </authorList>
    </citation>
    <scope>NUCLEOTIDE SEQUENCE [LARGE SCALE GENOMIC DNA]</scope>
    <source>
        <strain evidence="10">DSM 10017 / MPOB</strain>
    </source>
</reference>
<keyword evidence="2" id="KW-1003">Cell membrane</keyword>
<evidence type="ECO:0000256" key="5">
    <source>
        <dbReference type="ARBA" id="ARBA00022989"/>
    </source>
</evidence>
<dbReference type="PROSITE" id="PS51257">
    <property type="entry name" value="PROKAR_LIPOPROTEIN"/>
    <property type="match status" value="1"/>
</dbReference>
<gene>
    <name evidence="9" type="ordered locus">Sfum_2885</name>
</gene>
<dbReference type="CDD" id="cd02953">
    <property type="entry name" value="DsbDgamma"/>
    <property type="match status" value="1"/>
</dbReference>
<keyword evidence="10" id="KW-1185">Reference proteome</keyword>
<dbReference type="InterPro" id="IPR013766">
    <property type="entry name" value="Thioredoxin_domain"/>
</dbReference>
<evidence type="ECO:0000313" key="10">
    <source>
        <dbReference type="Proteomes" id="UP000001784"/>
    </source>
</evidence>
<feature type="transmembrane region" description="Helical" evidence="7">
    <location>
        <begin position="133"/>
        <end position="155"/>
    </location>
</feature>
<dbReference type="HOGENOM" id="CLU_014657_3_1_7"/>
<feature type="transmembrane region" description="Helical" evidence="7">
    <location>
        <begin position="208"/>
        <end position="235"/>
    </location>
</feature>
<organism evidence="9 10">
    <name type="scientific">Syntrophobacter fumaroxidans (strain DSM 10017 / MPOB)</name>
    <dbReference type="NCBI Taxonomy" id="335543"/>
    <lineage>
        <taxon>Bacteria</taxon>
        <taxon>Pseudomonadati</taxon>
        <taxon>Thermodesulfobacteriota</taxon>
        <taxon>Syntrophobacteria</taxon>
        <taxon>Syntrophobacterales</taxon>
        <taxon>Syntrophobacteraceae</taxon>
        <taxon>Syntrophobacter</taxon>
    </lineage>
</organism>
<dbReference type="InterPro" id="IPR003834">
    <property type="entry name" value="Cyt_c_assmbl_TM_dom"/>
</dbReference>
<feature type="transmembrane region" description="Helical" evidence="7">
    <location>
        <begin position="270"/>
        <end position="290"/>
    </location>
</feature>
<evidence type="ECO:0000259" key="8">
    <source>
        <dbReference type="PROSITE" id="PS51352"/>
    </source>
</evidence>
<dbReference type="EMBL" id="CP000478">
    <property type="protein sequence ID" value="ABK18562.1"/>
    <property type="molecule type" value="Genomic_DNA"/>
</dbReference>
<keyword evidence="3 7" id="KW-0812">Transmembrane</keyword>
<dbReference type="PROSITE" id="PS51352">
    <property type="entry name" value="THIOREDOXIN_2"/>
    <property type="match status" value="1"/>
</dbReference>
<dbReference type="SUPFAM" id="SSF52833">
    <property type="entry name" value="Thioredoxin-like"/>
    <property type="match status" value="1"/>
</dbReference>
<dbReference type="GO" id="GO:0045454">
    <property type="term" value="P:cell redox homeostasis"/>
    <property type="evidence" value="ECO:0007669"/>
    <property type="project" value="TreeGrafter"/>
</dbReference>
<evidence type="ECO:0000256" key="2">
    <source>
        <dbReference type="ARBA" id="ARBA00022475"/>
    </source>
</evidence>
<dbReference type="Gene3D" id="3.40.30.10">
    <property type="entry name" value="Glutaredoxin"/>
    <property type="match status" value="1"/>
</dbReference>
<evidence type="ECO:0000256" key="6">
    <source>
        <dbReference type="ARBA" id="ARBA00023136"/>
    </source>
</evidence>
<feature type="transmembrane region" description="Helical" evidence="7">
    <location>
        <begin position="302"/>
        <end position="321"/>
    </location>
</feature>
<sequence length="449" mass="47500" precursor="true">MRSRKWLIVTLSAAAAAAGALWLTGCAVSPVDVPSVDAPNGPATPLQGWTMIWTLLGIFAGGMALNLTPCVYPLIPITVSYFGGRATGAGTAPGSVVAHGLCYVAGLAVTNSLLGVVAALTGGLMGGLLQNPLVLSAVAVILVVFATSLFGFWELRLPAGLTQAAAKPYPGYFGSVFMGLTLGIVTAPCIGPFVLGLITWVAGIGSPLFGFLVFFTLSLGLGCPLFVLAVFSGYLDRLPRSGGWMVWVRKLMGWVLIGMAAHLVSPVLPVFAETWLLAAVAVAAGVHLGWVDRTMDDSQAFLRTKAATGLICFALAAFLAASGTMRGAGVEWKPYSEENLQEAQRLKRPVVIDFYAAWCMPCRELERFTFSDSSVVERARNGFAMLKVDLTAGGDPLHRRLMQQYGIRGVPTVVFLDAAGRERKDLRVVGYIPPERFLGLMDALAKAGS</sequence>
<dbReference type="KEGG" id="sfu:Sfum_2885"/>
<dbReference type="InterPro" id="IPR035671">
    <property type="entry name" value="DsbD_gamma"/>
</dbReference>
<dbReference type="FunCoup" id="A0LMB0">
    <property type="interactions" value="109"/>
</dbReference>
<dbReference type="PANTHER" id="PTHR32234">
    <property type="entry name" value="THIOL:DISULFIDE INTERCHANGE PROTEIN DSBD"/>
    <property type="match status" value="1"/>
</dbReference>